<evidence type="ECO:0000256" key="1">
    <source>
        <dbReference type="SAM" id="MobiDB-lite"/>
    </source>
</evidence>
<feature type="compositionally biased region" description="Basic residues" evidence="1">
    <location>
        <begin position="231"/>
        <end position="243"/>
    </location>
</feature>
<keyword evidence="2" id="KW-0378">Hydrolase</keyword>
<dbReference type="GO" id="GO:0016787">
    <property type="term" value="F:hydrolase activity"/>
    <property type="evidence" value="ECO:0007669"/>
    <property type="project" value="UniProtKB-KW"/>
</dbReference>
<organism evidence="2">
    <name type="scientific">uncultured Rubrobacteraceae bacterium</name>
    <dbReference type="NCBI Taxonomy" id="349277"/>
    <lineage>
        <taxon>Bacteria</taxon>
        <taxon>Bacillati</taxon>
        <taxon>Actinomycetota</taxon>
        <taxon>Rubrobacteria</taxon>
        <taxon>Rubrobacterales</taxon>
        <taxon>Rubrobacteraceae</taxon>
        <taxon>environmental samples</taxon>
    </lineage>
</organism>
<proteinExistence type="predicted"/>
<name>A0A6J4T3F5_9ACTN</name>
<protein>
    <submittedName>
        <fullName evidence="2">Hydrolase, alpha/beta fold family</fullName>
    </submittedName>
</protein>
<feature type="region of interest" description="Disordered" evidence="1">
    <location>
        <begin position="149"/>
        <end position="176"/>
    </location>
</feature>
<gene>
    <name evidence="2" type="ORF">AVDCRST_MAG05-3096</name>
</gene>
<evidence type="ECO:0000313" key="2">
    <source>
        <dbReference type="EMBL" id="CAA9512222.1"/>
    </source>
</evidence>
<feature type="compositionally biased region" description="Basic residues" evidence="1">
    <location>
        <begin position="189"/>
        <end position="213"/>
    </location>
</feature>
<dbReference type="EMBL" id="CADCVM010000347">
    <property type="protein sequence ID" value="CAA9512222.1"/>
    <property type="molecule type" value="Genomic_DNA"/>
</dbReference>
<sequence>DGDRSRAGRRSHAARVRHGRGRCGRPARRLLAPRHAEHRRAPRAPLRNRGPARHSLGVVRPARVRRIYPPPGPGLGVGGRLRLWCRRRTWHRPVRGHRPLRWRLARPGVRRSAARACPGRGQRVRAGPVRRRGTRLVRGHGPLWRGVAARRGRRTRGEGEVRGFGRRAGPRVHTGGLGRDLRRMVLAWGRRRPGRGGRAGRAHRRRPRLRRPVGGRPRADNRADPPVARRPGSRRTPLARRVARAPLPLGGAVAAPGRRAHLGPRPERGGLGVAAGARRPGL</sequence>
<feature type="compositionally biased region" description="Low complexity" evidence="1">
    <location>
        <begin position="244"/>
        <end position="257"/>
    </location>
</feature>
<feature type="compositionally biased region" description="Basic residues" evidence="1">
    <location>
        <begin position="7"/>
        <end position="42"/>
    </location>
</feature>
<feature type="region of interest" description="Disordered" evidence="1">
    <location>
        <begin position="189"/>
        <end position="282"/>
    </location>
</feature>
<feature type="non-terminal residue" evidence="2">
    <location>
        <position position="282"/>
    </location>
</feature>
<dbReference type="AlphaFoldDB" id="A0A6J4T3F5"/>
<reference evidence="2" key="1">
    <citation type="submission" date="2020-02" db="EMBL/GenBank/DDBJ databases">
        <authorList>
            <person name="Meier V. D."/>
        </authorList>
    </citation>
    <scope>NUCLEOTIDE SEQUENCE</scope>
    <source>
        <strain evidence="2">AVDCRST_MAG05</strain>
    </source>
</reference>
<feature type="region of interest" description="Disordered" evidence="1">
    <location>
        <begin position="1"/>
        <end position="53"/>
    </location>
</feature>
<accession>A0A6J4T3F5</accession>
<feature type="non-terminal residue" evidence="2">
    <location>
        <position position="1"/>
    </location>
</feature>